<dbReference type="Proteomes" id="UP000008204">
    <property type="component" value="Chromosome"/>
</dbReference>
<dbReference type="HOGENOM" id="CLU_142102_1_0_3"/>
<protein>
    <submittedName>
        <fullName evidence="3">NifZ family protein</fullName>
    </submittedName>
</protein>
<accession>B7JWX2</accession>
<dbReference type="GO" id="GO:0009399">
    <property type="term" value="P:nitrogen fixation"/>
    <property type="evidence" value="ECO:0007669"/>
    <property type="project" value="InterPro"/>
</dbReference>
<organism evidence="3 4">
    <name type="scientific">Rippkaea orientalis (strain PCC 8801 / RF-1)</name>
    <name type="common">Cyanothece sp. (strain PCC 8801)</name>
    <dbReference type="NCBI Taxonomy" id="41431"/>
    <lineage>
        <taxon>Bacteria</taxon>
        <taxon>Bacillati</taxon>
        <taxon>Cyanobacteriota</taxon>
        <taxon>Cyanophyceae</taxon>
        <taxon>Oscillatoriophycideae</taxon>
        <taxon>Chroococcales</taxon>
        <taxon>Aphanothecaceae</taxon>
        <taxon>Rippkaea</taxon>
        <taxon>Rippkaea orientalis</taxon>
    </lineage>
</organism>
<name>B7JWX2_RIPO1</name>
<dbReference type="OrthoDB" id="9801083at2"/>
<dbReference type="RefSeq" id="WP_012595094.1">
    <property type="nucleotide sequence ID" value="NC_011726.1"/>
</dbReference>
<dbReference type="STRING" id="41431.PCC8801_1775"/>
<dbReference type="AlphaFoldDB" id="B7JWX2"/>
<comment type="similarity">
    <text evidence="1">Belongs to the NifZ family.</text>
</comment>
<sequence>MGLYNPGEIEINDPPAFEMEEKVRLRKMIRNDGTFPGKEIGQTLAKKGDVGYVISIGTYLQMYYIYAVHFLESGIVVGCRRKELVSVDNPPEVVTSNSHYLIDN</sequence>
<keyword evidence="4" id="KW-1185">Reference proteome</keyword>
<reference evidence="4" key="1">
    <citation type="journal article" date="2011" name="MBio">
        <title>Novel metabolic attributes of the genus Cyanothece, comprising a group of unicellular nitrogen-fixing Cyanobacteria.</title>
        <authorList>
            <person name="Bandyopadhyay A."/>
            <person name="Elvitigala T."/>
            <person name="Welsh E."/>
            <person name="Stockel J."/>
            <person name="Liberton M."/>
            <person name="Min H."/>
            <person name="Sherman L.A."/>
            <person name="Pakrasi H.B."/>
        </authorList>
    </citation>
    <scope>NUCLEOTIDE SEQUENCE [LARGE SCALE GENOMIC DNA]</scope>
    <source>
        <strain evidence="4">PCC 8801</strain>
    </source>
</reference>
<evidence type="ECO:0000256" key="2">
    <source>
        <dbReference type="ARBA" id="ARBA00023231"/>
    </source>
</evidence>
<evidence type="ECO:0000313" key="4">
    <source>
        <dbReference type="Proteomes" id="UP000008204"/>
    </source>
</evidence>
<gene>
    <name evidence="3" type="ordered locus">PCC8801_1775</name>
</gene>
<dbReference type="eggNOG" id="COG5554">
    <property type="taxonomic scope" value="Bacteria"/>
</dbReference>
<proteinExistence type="inferred from homology"/>
<evidence type="ECO:0000313" key="3">
    <source>
        <dbReference type="EMBL" id="ACK65821.1"/>
    </source>
</evidence>
<dbReference type="InterPro" id="IPR007415">
    <property type="entry name" value="Nitrogenase_MoFe_mat_NifZ"/>
</dbReference>
<dbReference type="Pfam" id="PF04319">
    <property type="entry name" value="NifZ"/>
    <property type="match status" value="1"/>
</dbReference>
<dbReference type="KEGG" id="cyp:PCC8801_1775"/>
<keyword evidence="2" id="KW-0535">Nitrogen fixation</keyword>
<evidence type="ECO:0000256" key="1">
    <source>
        <dbReference type="ARBA" id="ARBA00008027"/>
    </source>
</evidence>
<dbReference type="EMBL" id="CP001287">
    <property type="protein sequence ID" value="ACK65821.1"/>
    <property type="molecule type" value="Genomic_DNA"/>
</dbReference>